<comment type="caution">
    <text evidence="11">The sequence shown here is derived from an EMBL/GenBank/DDBJ whole genome shotgun (WGS) entry which is preliminary data.</text>
</comment>
<keyword evidence="5" id="KW-0808">Transferase</keyword>
<feature type="domain" description="Response regulatory" evidence="9">
    <location>
        <begin position="538"/>
        <end position="654"/>
    </location>
</feature>
<dbReference type="InterPro" id="IPR004358">
    <property type="entry name" value="Sig_transdc_His_kin-like_C"/>
</dbReference>
<dbReference type="SUPFAM" id="SSF47384">
    <property type="entry name" value="Homodimeric domain of signal transducing histidine kinase"/>
    <property type="match status" value="1"/>
</dbReference>
<accession>A6G5Z3</accession>
<dbReference type="PROSITE" id="PS50109">
    <property type="entry name" value="HIS_KIN"/>
    <property type="match status" value="1"/>
</dbReference>
<dbReference type="Gene3D" id="3.30.450.20">
    <property type="entry name" value="PAS domain"/>
    <property type="match status" value="1"/>
</dbReference>
<comment type="subcellular location">
    <subcellularLocation>
        <location evidence="2">Membrane</location>
    </subcellularLocation>
</comment>
<dbReference type="eggNOG" id="COG4191">
    <property type="taxonomic scope" value="Bacteria"/>
</dbReference>
<dbReference type="InterPro" id="IPR036097">
    <property type="entry name" value="HisK_dim/P_sf"/>
</dbReference>
<dbReference type="SUPFAM" id="SSF55874">
    <property type="entry name" value="ATPase domain of HSP90 chaperone/DNA topoisomerase II/histidine kinase"/>
    <property type="match status" value="1"/>
</dbReference>
<dbReference type="OrthoDB" id="5290456at2"/>
<evidence type="ECO:0000259" key="10">
    <source>
        <dbReference type="PROSITE" id="PS50885"/>
    </source>
</evidence>
<dbReference type="Pfam" id="PF00072">
    <property type="entry name" value="Response_reg"/>
    <property type="match status" value="1"/>
</dbReference>
<keyword evidence="6 11" id="KW-0418">Kinase</keyword>
<dbReference type="NCBIfam" id="TIGR00229">
    <property type="entry name" value="sensory_box"/>
    <property type="match status" value="1"/>
</dbReference>
<feature type="domain" description="HAMP" evidence="10">
    <location>
        <begin position="108"/>
        <end position="152"/>
    </location>
</feature>
<dbReference type="InterPro" id="IPR001789">
    <property type="entry name" value="Sig_transdc_resp-reg_receiver"/>
</dbReference>
<dbReference type="PROSITE" id="PS50110">
    <property type="entry name" value="RESPONSE_REGULATORY"/>
    <property type="match status" value="1"/>
</dbReference>
<dbReference type="InterPro" id="IPR000014">
    <property type="entry name" value="PAS"/>
</dbReference>
<proteinExistence type="predicted"/>
<evidence type="ECO:0000256" key="1">
    <source>
        <dbReference type="ARBA" id="ARBA00000085"/>
    </source>
</evidence>
<evidence type="ECO:0000313" key="12">
    <source>
        <dbReference type="Proteomes" id="UP000005801"/>
    </source>
</evidence>
<dbReference type="Gene3D" id="1.10.287.130">
    <property type="match status" value="1"/>
</dbReference>
<dbReference type="InterPro" id="IPR013656">
    <property type="entry name" value="PAS_4"/>
</dbReference>
<dbReference type="EMBL" id="ABCS01000027">
    <property type="protein sequence ID" value="EDM78767.1"/>
    <property type="molecule type" value="Genomic_DNA"/>
</dbReference>
<dbReference type="PANTHER" id="PTHR43065:SF42">
    <property type="entry name" value="TWO-COMPONENT SENSOR PPRA"/>
    <property type="match status" value="1"/>
</dbReference>
<gene>
    <name evidence="11" type="ORF">PPSIR1_12318</name>
</gene>
<dbReference type="STRING" id="391625.PPSIR1_12318"/>
<dbReference type="Gene3D" id="3.40.50.2300">
    <property type="match status" value="1"/>
</dbReference>
<dbReference type="SUPFAM" id="SSF55785">
    <property type="entry name" value="PYP-like sensor domain (PAS domain)"/>
    <property type="match status" value="1"/>
</dbReference>
<evidence type="ECO:0000256" key="5">
    <source>
        <dbReference type="ARBA" id="ARBA00022679"/>
    </source>
</evidence>
<evidence type="ECO:0000256" key="3">
    <source>
        <dbReference type="ARBA" id="ARBA00012438"/>
    </source>
</evidence>
<dbReference type="InterPro" id="IPR005467">
    <property type="entry name" value="His_kinase_dom"/>
</dbReference>
<dbReference type="GO" id="GO:0000155">
    <property type="term" value="F:phosphorelay sensor kinase activity"/>
    <property type="evidence" value="ECO:0007669"/>
    <property type="project" value="InterPro"/>
</dbReference>
<evidence type="ECO:0000256" key="7">
    <source>
        <dbReference type="PROSITE-ProRule" id="PRU00169"/>
    </source>
</evidence>
<evidence type="ECO:0000256" key="2">
    <source>
        <dbReference type="ARBA" id="ARBA00004370"/>
    </source>
</evidence>
<organism evidence="11 12">
    <name type="scientific">Plesiocystis pacifica SIR-1</name>
    <dbReference type="NCBI Taxonomy" id="391625"/>
    <lineage>
        <taxon>Bacteria</taxon>
        <taxon>Pseudomonadati</taxon>
        <taxon>Myxococcota</taxon>
        <taxon>Polyangia</taxon>
        <taxon>Nannocystales</taxon>
        <taxon>Nannocystaceae</taxon>
        <taxon>Plesiocystis</taxon>
    </lineage>
</organism>
<dbReference type="Pfam" id="PF00512">
    <property type="entry name" value="HisKA"/>
    <property type="match status" value="1"/>
</dbReference>
<dbReference type="PROSITE" id="PS50885">
    <property type="entry name" value="HAMP"/>
    <property type="match status" value="1"/>
</dbReference>
<evidence type="ECO:0000313" key="11">
    <source>
        <dbReference type="EMBL" id="EDM78767.1"/>
    </source>
</evidence>
<dbReference type="CDD" id="cd00156">
    <property type="entry name" value="REC"/>
    <property type="match status" value="1"/>
</dbReference>
<dbReference type="Pfam" id="PF08448">
    <property type="entry name" value="PAS_4"/>
    <property type="match status" value="1"/>
</dbReference>
<dbReference type="SMART" id="SM00448">
    <property type="entry name" value="REC"/>
    <property type="match status" value="1"/>
</dbReference>
<dbReference type="PANTHER" id="PTHR43065">
    <property type="entry name" value="SENSOR HISTIDINE KINASE"/>
    <property type="match status" value="1"/>
</dbReference>
<dbReference type="InterPro" id="IPR011006">
    <property type="entry name" value="CheY-like_superfamily"/>
</dbReference>
<reference evidence="11 12" key="1">
    <citation type="submission" date="2007-06" db="EMBL/GenBank/DDBJ databases">
        <authorList>
            <person name="Shimkets L."/>
            <person name="Ferriera S."/>
            <person name="Johnson J."/>
            <person name="Kravitz S."/>
            <person name="Beeson K."/>
            <person name="Sutton G."/>
            <person name="Rogers Y.-H."/>
            <person name="Friedman R."/>
            <person name="Frazier M."/>
            <person name="Venter J.C."/>
        </authorList>
    </citation>
    <scope>NUCLEOTIDE SEQUENCE [LARGE SCALE GENOMIC DNA]</scope>
    <source>
        <strain evidence="11 12">SIR-1</strain>
    </source>
</reference>
<dbReference type="RefSeq" id="WP_006972142.1">
    <property type="nucleotide sequence ID" value="NZ_ABCS01000027.1"/>
</dbReference>
<dbReference type="SMART" id="SM00387">
    <property type="entry name" value="HATPase_c"/>
    <property type="match status" value="1"/>
</dbReference>
<keyword evidence="12" id="KW-1185">Reference proteome</keyword>
<dbReference type="InterPro" id="IPR003594">
    <property type="entry name" value="HATPase_dom"/>
</dbReference>
<evidence type="ECO:0000259" key="9">
    <source>
        <dbReference type="PROSITE" id="PS50110"/>
    </source>
</evidence>
<name>A6G5Z3_9BACT</name>
<dbReference type="PRINTS" id="PR00344">
    <property type="entry name" value="BCTRLSENSOR"/>
</dbReference>
<keyword evidence="4 7" id="KW-0597">Phosphoprotein</keyword>
<dbReference type="Proteomes" id="UP000005801">
    <property type="component" value="Unassembled WGS sequence"/>
</dbReference>
<dbReference type="SUPFAM" id="SSF52172">
    <property type="entry name" value="CheY-like"/>
    <property type="match status" value="1"/>
</dbReference>
<sequence>MLPARAEATPKQGHATFIVERSGQLIAHDHLQTLVTKEGEVFRESLRRLGGDFEDLDLEELLAAGAGRRELVDGSGTSLQLVYHAIPSLQWLFMCTVPTRGVLAVVERSFAEAFERAKAGDLSHRIADVGGELQALVEGFNDMSAAVGEVLAGKERALNQLEDSRRHARALFETAPVGLAVVSPEGVLRDVNPRLVRTLSQGSLETGGAGLLGRRVQDFAAPEAAGDLEALLAEAVASGQAGPLERTLARADGSTVPVRLLAHRLVRDGATFALTCVEDITEQRRLQTELLQTHKMQAVGRLASGIAHDFNNLLTVILGGASFLGMGAIDEDQRELVADIEDAAQHAAALTGQLLAFTRREVVQRRRVEVAGAIEQCQRLFARLLDHGIELHVEVAPELPAIRFDESQLIQIVMNLVLNARDAMPSGGRIELRAVTGSGPSGEPELHLSVRDDGEGMDADTYARIFEPFFTTKRTGTGLGLATIKDIVVAAGGRLSVESALGQGSVFTCCIPALGEAGVARASGGGAATRRRSLEGAVLLVVDDDPMVREMAVRILRRAGATVHFAANGREGIELLRGRQGPARGGVELVVCDLAMPGMSGREFADHVGAWPQPPAILFMSGYTDDAIVRQGVTTLLRKPFTPGALVQAVQGELAGR</sequence>
<evidence type="ECO:0000259" key="8">
    <source>
        <dbReference type="PROSITE" id="PS50109"/>
    </source>
</evidence>
<feature type="modified residue" description="4-aspartylphosphate" evidence="7">
    <location>
        <position position="593"/>
    </location>
</feature>
<protein>
    <recommendedName>
        <fullName evidence="3">histidine kinase</fullName>
        <ecNumber evidence="3">2.7.13.3</ecNumber>
    </recommendedName>
</protein>
<evidence type="ECO:0000256" key="4">
    <source>
        <dbReference type="ARBA" id="ARBA00022553"/>
    </source>
</evidence>
<dbReference type="InterPro" id="IPR003661">
    <property type="entry name" value="HisK_dim/P_dom"/>
</dbReference>
<dbReference type="GO" id="GO:0016020">
    <property type="term" value="C:membrane"/>
    <property type="evidence" value="ECO:0007669"/>
    <property type="project" value="UniProtKB-SubCell"/>
</dbReference>
<dbReference type="CDD" id="cd00082">
    <property type="entry name" value="HisKA"/>
    <property type="match status" value="1"/>
</dbReference>
<dbReference type="SMART" id="SM00388">
    <property type="entry name" value="HisKA"/>
    <property type="match status" value="1"/>
</dbReference>
<dbReference type="InterPro" id="IPR036890">
    <property type="entry name" value="HATPase_C_sf"/>
</dbReference>
<dbReference type="Gene3D" id="3.30.565.10">
    <property type="entry name" value="Histidine kinase-like ATPase, C-terminal domain"/>
    <property type="match status" value="1"/>
</dbReference>
<dbReference type="Pfam" id="PF02518">
    <property type="entry name" value="HATPase_c"/>
    <property type="match status" value="1"/>
</dbReference>
<feature type="domain" description="Histidine kinase" evidence="8">
    <location>
        <begin position="305"/>
        <end position="515"/>
    </location>
</feature>
<dbReference type="AlphaFoldDB" id="A6G5Z3"/>
<dbReference type="InterPro" id="IPR035965">
    <property type="entry name" value="PAS-like_dom_sf"/>
</dbReference>
<dbReference type="InterPro" id="IPR003660">
    <property type="entry name" value="HAMP_dom"/>
</dbReference>
<comment type="catalytic activity">
    <reaction evidence="1">
        <text>ATP + protein L-histidine = ADP + protein N-phospho-L-histidine.</text>
        <dbReference type="EC" id="2.7.13.3"/>
    </reaction>
</comment>
<dbReference type="EC" id="2.7.13.3" evidence="3"/>
<evidence type="ECO:0000256" key="6">
    <source>
        <dbReference type="ARBA" id="ARBA00022777"/>
    </source>
</evidence>